<dbReference type="InterPro" id="IPR002589">
    <property type="entry name" value="Macro_dom"/>
</dbReference>
<dbReference type="PANTHER" id="PTHR12521">
    <property type="entry name" value="PROTEIN C6ORF130"/>
    <property type="match status" value="1"/>
</dbReference>
<evidence type="ECO:0000259" key="2">
    <source>
        <dbReference type="PROSITE" id="PS51154"/>
    </source>
</evidence>
<evidence type="ECO:0000313" key="3">
    <source>
        <dbReference type="EMBL" id="RKG96005.1"/>
    </source>
</evidence>
<dbReference type="OrthoDB" id="9780211at2"/>
<comment type="caution">
    <text evidence="3">The sequence shown here is derived from an EMBL/GenBank/DDBJ whole genome shotgun (WGS) entry which is preliminary data.</text>
</comment>
<dbReference type="PROSITE" id="PS51154">
    <property type="entry name" value="MACRO"/>
    <property type="match status" value="1"/>
</dbReference>
<dbReference type="InterPro" id="IPR043472">
    <property type="entry name" value="Macro_dom-like"/>
</dbReference>
<organism evidence="3 4">
    <name type="scientific">Corallococcus carmarthensis</name>
    <dbReference type="NCBI Taxonomy" id="2316728"/>
    <lineage>
        <taxon>Bacteria</taxon>
        <taxon>Pseudomonadati</taxon>
        <taxon>Myxococcota</taxon>
        <taxon>Myxococcia</taxon>
        <taxon>Myxococcales</taxon>
        <taxon>Cystobacterineae</taxon>
        <taxon>Myxococcaceae</taxon>
        <taxon>Corallococcus</taxon>
    </lineage>
</organism>
<accession>A0A3A8JKW1</accession>
<gene>
    <name evidence="3" type="ORF">D7X32_37305</name>
</gene>
<keyword evidence="4" id="KW-1185">Reference proteome</keyword>
<dbReference type="CDD" id="cd02901">
    <property type="entry name" value="Macro_Poa1p-like"/>
    <property type="match status" value="1"/>
</dbReference>
<dbReference type="Proteomes" id="UP000268313">
    <property type="component" value="Unassembled WGS sequence"/>
</dbReference>
<dbReference type="GO" id="GO:0140291">
    <property type="term" value="P:peptidyl-glutamate ADP-deribosylation"/>
    <property type="evidence" value="ECO:0007669"/>
    <property type="project" value="TreeGrafter"/>
</dbReference>
<evidence type="ECO:0000313" key="4">
    <source>
        <dbReference type="Proteomes" id="UP000268313"/>
    </source>
</evidence>
<protein>
    <recommendedName>
        <fullName evidence="2">Macro domain-containing protein</fullName>
    </recommendedName>
</protein>
<proteinExistence type="predicted"/>
<feature type="domain" description="Macro" evidence="2">
    <location>
        <begin position="1"/>
        <end position="156"/>
    </location>
</feature>
<evidence type="ECO:0000256" key="1">
    <source>
        <dbReference type="ARBA" id="ARBA00035885"/>
    </source>
</evidence>
<dbReference type="EMBL" id="RAWE01000232">
    <property type="protein sequence ID" value="RKG96005.1"/>
    <property type="molecule type" value="Genomic_DNA"/>
</dbReference>
<dbReference type="Pfam" id="PF01661">
    <property type="entry name" value="Macro"/>
    <property type="match status" value="1"/>
</dbReference>
<sequence length="156" mass="16828">MIEAGTGDLLKADVEALVNAVNTEGVMGKGIALQFKQAFPGNFKAYKQACDRKEVRPGSMFVFDQKGLAGAPRYIINFPTKRHWRSPSRIEDVESGLVDLVRVIQELRISSIAVPALGCGNGGLSWSEVEPLITAALGNLEGVRLMLFAPAGESLR</sequence>
<dbReference type="RefSeq" id="WP_120607293.1">
    <property type="nucleotide sequence ID" value="NZ_RAWE01000232.1"/>
</dbReference>
<name>A0A3A8JKW1_9BACT</name>
<dbReference type="AlphaFoldDB" id="A0A3A8JKW1"/>
<dbReference type="Gene3D" id="3.40.220.10">
    <property type="entry name" value="Leucine Aminopeptidase, subunit E, domain 1"/>
    <property type="match status" value="1"/>
</dbReference>
<reference evidence="4" key="1">
    <citation type="submission" date="2018-09" db="EMBL/GenBank/DDBJ databases">
        <authorList>
            <person name="Livingstone P.G."/>
            <person name="Whitworth D.E."/>
        </authorList>
    </citation>
    <scope>NUCLEOTIDE SEQUENCE [LARGE SCALE GENOMIC DNA]</scope>
    <source>
        <strain evidence="4">CA043D</strain>
    </source>
</reference>
<dbReference type="SUPFAM" id="SSF52949">
    <property type="entry name" value="Macro domain-like"/>
    <property type="match status" value="1"/>
</dbReference>
<dbReference type="PANTHER" id="PTHR12521:SF0">
    <property type="entry name" value="ADP-RIBOSE GLYCOHYDROLASE OARD1"/>
    <property type="match status" value="1"/>
</dbReference>
<comment type="catalytic activity">
    <reaction evidence="1">
        <text>an N-(ADP-alpha-D-ribosyl)-thymidine in DNA + H2O = a thymidine in DNA + ADP-D-ribose</text>
        <dbReference type="Rhea" id="RHEA:71655"/>
        <dbReference type="Rhea" id="RHEA-COMP:13556"/>
        <dbReference type="Rhea" id="RHEA-COMP:18051"/>
        <dbReference type="ChEBI" id="CHEBI:15377"/>
        <dbReference type="ChEBI" id="CHEBI:57967"/>
        <dbReference type="ChEBI" id="CHEBI:137386"/>
        <dbReference type="ChEBI" id="CHEBI:191199"/>
    </reaction>
    <physiologicalReaction direction="left-to-right" evidence="1">
        <dbReference type="Rhea" id="RHEA:71656"/>
    </physiologicalReaction>
</comment>
<dbReference type="InterPro" id="IPR050892">
    <property type="entry name" value="ADP-ribose_metab_enzymes"/>
</dbReference>
<dbReference type="SMART" id="SM00506">
    <property type="entry name" value="A1pp"/>
    <property type="match status" value="1"/>
</dbReference>